<evidence type="ECO:0000256" key="1">
    <source>
        <dbReference type="SAM" id="MobiDB-lite"/>
    </source>
</evidence>
<proteinExistence type="predicted"/>
<comment type="caution">
    <text evidence="2">The sequence shown here is derived from an EMBL/GenBank/DDBJ whole genome shotgun (WGS) entry which is preliminary data.</text>
</comment>
<evidence type="ECO:0000313" key="2">
    <source>
        <dbReference type="EMBL" id="OJT08643.1"/>
    </source>
</evidence>
<protein>
    <submittedName>
        <fullName evidence="2">Uncharacterized protein</fullName>
    </submittedName>
</protein>
<reference evidence="2 3" key="1">
    <citation type="submission" date="2016-10" db="EMBL/GenBank/DDBJ databases">
        <title>Genome sequence of the basidiomycete white-rot fungus Trametes pubescens.</title>
        <authorList>
            <person name="Makela M.R."/>
            <person name="Granchi Z."/>
            <person name="Peng M."/>
            <person name="De Vries R.P."/>
            <person name="Grigoriev I."/>
            <person name="Riley R."/>
            <person name="Hilden K."/>
        </authorList>
    </citation>
    <scope>NUCLEOTIDE SEQUENCE [LARGE SCALE GENOMIC DNA]</scope>
    <source>
        <strain evidence="2 3">FBCC735</strain>
    </source>
</reference>
<feature type="compositionally biased region" description="Polar residues" evidence="1">
    <location>
        <begin position="162"/>
        <end position="172"/>
    </location>
</feature>
<name>A0A1M2VM50_TRAPU</name>
<dbReference type="Proteomes" id="UP000184267">
    <property type="component" value="Unassembled WGS sequence"/>
</dbReference>
<evidence type="ECO:0000313" key="3">
    <source>
        <dbReference type="Proteomes" id="UP000184267"/>
    </source>
</evidence>
<organism evidence="2 3">
    <name type="scientific">Trametes pubescens</name>
    <name type="common">White-rot fungus</name>
    <dbReference type="NCBI Taxonomy" id="154538"/>
    <lineage>
        <taxon>Eukaryota</taxon>
        <taxon>Fungi</taxon>
        <taxon>Dikarya</taxon>
        <taxon>Basidiomycota</taxon>
        <taxon>Agaricomycotina</taxon>
        <taxon>Agaricomycetes</taxon>
        <taxon>Polyporales</taxon>
        <taxon>Polyporaceae</taxon>
        <taxon>Trametes</taxon>
    </lineage>
</organism>
<dbReference type="AlphaFoldDB" id="A0A1M2VM50"/>
<gene>
    <name evidence="2" type="ORF">TRAPUB_459</name>
</gene>
<keyword evidence="3" id="KW-1185">Reference proteome</keyword>
<sequence length="332" mass="36202">MQTLQTRWNEVFQVLQTRLSKAERGISTLNAKGSQYKEHLEQLTAQLGPTQELASLINARSAEMAEREELVQQTLQEIRHVLEAVRGQNTEDVASDIAPTCTRPLEDNRPLPSLAQEVSATLIFPDPSGLGAARPAPIRGGDGWWDVQERTAKAHQSPRKLSAQSTGCSSQERAVPEVEVSEGIPPLEVQVANPNNAGVNQVPVDPDTTTSSGTVLAMAAKELCTCSKCKRRICNEGGIERNGRLLNPGTILEHRLDNALKAMQRDEQIVGNTVLLATVASPPSSQSTLPVRASDNVVSLQSYTDAVGRWLERTVSWIPRVSLHTLTRNQLS</sequence>
<dbReference type="EMBL" id="MNAD01001022">
    <property type="protein sequence ID" value="OJT08643.1"/>
    <property type="molecule type" value="Genomic_DNA"/>
</dbReference>
<feature type="region of interest" description="Disordered" evidence="1">
    <location>
        <begin position="154"/>
        <end position="173"/>
    </location>
</feature>
<accession>A0A1M2VM50</accession>